<evidence type="ECO:0000259" key="1">
    <source>
        <dbReference type="Pfam" id="PF01610"/>
    </source>
</evidence>
<dbReference type="RefSeq" id="WP_023863322.1">
    <property type="nucleotide sequence ID" value="NZ_AXUN02000051.1"/>
</dbReference>
<reference evidence="2 3" key="1">
    <citation type="journal article" date="2014" name="Genome Announc.">
        <title>Genome Sequence of Youngiibacter fragilis, the Type Strain of the Genus Youngiibacter.</title>
        <authorList>
            <person name="Wawrik C.B."/>
            <person name="Callaghan A.V."/>
            <person name="Stamps B.W."/>
            <person name="Wawrik B."/>
        </authorList>
    </citation>
    <scope>NUCLEOTIDE SEQUENCE [LARGE SCALE GENOMIC DNA]</scope>
    <source>
        <strain evidence="2 3">232.1</strain>
    </source>
</reference>
<evidence type="ECO:0000313" key="3">
    <source>
        <dbReference type="Proteomes" id="UP000017747"/>
    </source>
</evidence>
<sequence>MNYTQEDQANTITNSKTYLHFPSFLSGFTNTESMIHTSTSGKRVYRLQGVLRVKDTDRICPNCGGVMHIHDTFSCSLWHLSFGQNYSCLEFDKKRYLCPECRFTKVQQVPFQALGHRITAELLQYTRDLLAIGTYTLKQVAEITGLGKNTVKAIDLKRLKEKYTLDGEKLIKPEWQAKCLSIDEFKLHDGHRYATHIIDVATGHILWIAHGKRKQVVYDFIEHVGLDWMDGVEAVASDMNSDFQEAFEEKCPHIQPVFDHFHIIKNFNDKVVSEVRKDEQRRLQEEGKDKAAASLKKTRYILMSSRETLQRKDQEAAEGKVISRGGTLFHKEEVKRKSGSEEKYDQLLSENKLLFTIDIIKEMLSEAYRATSEPEMAMQIIEIMEICYTSENKHLLWFGRLMDRHFEGIIAYATYRISNGQIEGINNKIKTLRRQGYGYPNDEYFFLKLFDISRKTYVRNPPSHRICD</sequence>
<dbReference type="PANTHER" id="PTHR33498:SF1">
    <property type="entry name" value="TRANSPOSASE FOR INSERTION SEQUENCE ELEMENT IS1557"/>
    <property type="match status" value="1"/>
</dbReference>
<dbReference type="PANTHER" id="PTHR33498">
    <property type="entry name" value="TRANSPOSASE FOR INSERTION SEQUENCE ELEMENT IS1557"/>
    <property type="match status" value="1"/>
</dbReference>
<evidence type="ECO:0000313" key="2">
    <source>
        <dbReference type="EMBL" id="ETA81929.1"/>
    </source>
</evidence>
<dbReference type="OrthoDB" id="287363at2"/>
<comment type="caution">
    <text evidence="2">The sequence shown here is derived from an EMBL/GenBank/DDBJ whole genome shotgun (WGS) entry which is preliminary data.</text>
</comment>
<feature type="domain" description="Transposase IS204/IS1001/IS1096/IS1165 DDE" evidence="1">
    <location>
        <begin position="180"/>
        <end position="448"/>
    </location>
</feature>
<dbReference type="PATRIC" id="fig|994573.3.peg.714"/>
<dbReference type="AlphaFoldDB" id="V7I9E8"/>
<dbReference type="NCBIfam" id="NF033550">
    <property type="entry name" value="transpos_ISL3"/>
    <property type="match status" value="1"/>
</dbReference>
<dbReference type="eggNOG" id="COG3464">
    <property type="taxonomic scope" value="Bacteria"/>
</dbReference>
<dbReference type="EMBL" id="AXUN02000051">
    <property type="protein sequence ID" value="ETA81929.1"/>
    <property type="molecule type" value="Genomic_DNA"/>
</dbReference>
<dbReference type="Proteomes" id="UP000017747">
    <property type="component" value="Unassembled WGS sequence"/>
</dbReference>
<accession>V7I9E8</accession>
<dbReference type="Pfam" id="PF01610">
    <property type="entry name" value="DDE_Tnp_ISL3"/>
    <property type="match status" value="1"/>
</dbReference>
<protein>
    <submittedName>
        <fullName evidence="2">Transposase</fullName>
    </submittedName>
</protein>
<name>V7I9E8_9CLOT</name>
<proteinExistence type="predicted"/>
<dbReference type="STRING" id="994573.T472_0203810"/>
<dbReference type="InterPro" id="IPR047951">
    <property type="entry name" value="Transpos_ISL3"/>
</dbReference>
<organism evidence="2 3">
    <name type="scientific">Youngiibacter fragilis 232.1</name>
    <dbReference type="NCBI Taxonomy" id="994573"/>
    <lineage>
        <taxon>Bacteria</taxon>
        <taxon>Bacillati</taxon>
        <taxon>Bacillota</taxon>
        <taxon>Clostridia</taxon>
        <taxon>Eubacteriales</taxon>
        <taxon>Clostridiaceae</taxon>
        <taxon>Youngiibacter</taxon>
    </lineage>
</organism>
<gene>
    <name evidence="2" type="ORF">T472_0203810</name>
</gene>
<dbReference type="InterPro" id="IPR002560">
    <property type="entry name" value="Transposase_DDE"/>
</dbReference>
<keyword evidence="3" id="KW-1185">Reference proteome</keyword>